<evidence type="ECO:0000313" key="4">
    <source>
        <dbReference type="Proteomes" id="UP001142057"/>
    </source>
</evidence>
<keyword evidence="2" id="KW-0472">Membrane</keyword>
<evidence type="ECO:0000256" key="1">
    <source>
        <dbReference type="SAM" id="MobiDB-lite"/>
    </source>
</evidence>
<dbReference type="EMBL" id="JANZQH010000008">
    <property type="protein sequence ID" value="MCT2409153.1"/>
    <property type="molecule type" value="Genomic_DNA"/>
</dbReference>
<dbReference type="Proteomes" id="UP001142057">
    <property type="component" value="Unassembled WGS sequence"/>
</dbReference>
<dbReference type="RefSeq" id="WP_259830585.1">
    <property type="nucleotide sequence ID" value="NZ_JANZQH010000008.1"/>
</dbReference>
<sequence>MNTLKIIGAILLMGSFVFSCAPILKSNGNHGLPPGQVKKVTGAKSAKQYAPGHYKK</sequence>
<evidence type="ECO:0008006" key="5">
    <source>
        <dbReference type="Google" id="ProtNLM"/>
    </source>
</evidence>
<dbReference type="PROSITE" id="PS51257">
    <property type="entry name" value="PROKAR_LIPOPROTEIN"/>
    <property type="match status" value="1"/>
</dbReference>
<accession>A0ABT2IKG7</accession>
<keyword evidence="2" id="KW-1133">Transmembrane helix</keyword>
<evidence type="ECO:0000313" key="3">
    <source>
        <dbReference type="EMBL" id="MCT2409153.1"/>
    </source>
</evidence>
<proteinExistence type="predicted"/>
<organism evidence="3 4">
    <name type="scientific">Chryseobacterium pyrolae</name>
    <dbReference type="NCBI Taxonomy" id="2987481"/>
    <lineage>
        <taxon>Bacteria</taxon>
        <taxon>Pseudomonadati</taxon>
        <taxon>Bacteroidota</taxon>
        <taxon>Flavobacteriia</taxon>
        <taxon>Flavobacteriales</taxon>
        <taxon>Weeksellaceae</taxon>
        <taxon>Chryseobacterium group</taxon>
        <taxon>Chryseobacterium</taxon>
    </lineage>
</organism>
<keyword evidence="4" id="KW-1185">Reference proteome</keyword>
<name>A0ABT2IKG7_9FLAO</name>
<evidence type="ECO:0000256" key="2">
    <source>
        <dbReference type="SAM" id="Phobius"/>
    </source>
</evidence>
<protein>
    <recommendedName>
        <fullName evidence="5">Quinol oxidase subunit 4</fullName>
    </recommendedName>
</protein>
<gene>
    <name evidence="3" type="ORF">NZD88_16520</name>
</gene>
<feature type="region of interest" description="Disordered" evidence="1">
    <location>
        <begin position="27"/>
        <end position="56"/>
    </location>
</feature>
<keyword evidence="2" id="KW-0812">Transmembrane</keyword>
<comment type="caution">
    <text evidence="3">The sequence shown here is derived from an EMBL/GenBank/DDBJ whole genome shotgun (WGS) entry which is preliminary data.</text>
</comment>
<feature type="transmembrane region" description="Helical" evidence="2">
    <location>
        <begin position="6"/>
        <end position="24"/>
    </location>
</feature>
<reference evidence="3" key="1">
    <citation type="submission" date="2022-08" db="EMBL/GenBank/DDBJ databases">
        <title>Chryseobacterium antibioticum,isolated from the rhizosphere soil of Pyrola in Tibet.</title>
        <authorList>
            <person name="Kan Y."/>
        </authorList>
    </citation>
    <scope>NUCLEOTIDE SEQUENCE</scope>
    <source>
        <strain evidence="3">Pc2-12</strain>
    </source>
</reference>